<dbReference type="SUPFAM" id="SSF82185">
    <property type="entry name" value="Histone H3 K4-specific methyltransferase SET7/9 N-terminal domain"/>
    <property type="match status" value="3"/>
</dbReference>
<dbReference type="PANTHER" id="PTHR46820">
    <property type="entry name" value="HISTONE-LYSINE N-METHYLTRANSFERASE SETD7"/>
    <property type="match status" value="1"/>
</dbReference>
<dbReference type="EMBL" id="JANGBQ010000017">
    <property type="protein sequence ID" value="MCQ5083498.1"/>
    <property type="molecule type" value="Genomic_DNA"/>
</dbReference>
<dbReference type="InterPro" id="IPR011652">
    <property type="entry name" value="MORN_2"/>
</dbReference>
<feature type="transmembrane region" description="Helical" evidence="1">
    <location>
        <begin position="74"/>
        <end position="94"/>
    </location>
</feature>
<keyword evidence="1" id="KW-0472">Membrane</keyword>
<dbReference type="GO" id="GO:0070828">
    <property type="term" value="P:heterochromatin organization"/>
    <property type="evidence" value="ECO:0007669"/>
    <property type="project" value="TreeGrafter"/>
</dbReference>
<evidence type="ECO:0008006" key="4">
    <source>
        <dbReference type="Google" id="ProtNLM"/>
    </source>
</evidence>
<dbReference type="Pfam" id="PF07661">
    <property type="entry name" value="MORN_2"/>
    <property type="match status" value="4"/>
</dbReference>
<evidence type="ECO:0000313" key="2">
    <source>
        <dbReference type="EMBL" id="MCQ5083498.1"/>
    </source>
</evidence>
<organism evidence="2 3">
    <name type="scientific">Alistipes onderdonkii</name>
    <dbReference type="NCBI Taxonomy" id="328813"/>
    <lineage>
        <taxon>Bacteria</taxon>
        <taxon>Pseudomonadati</taxon>
        <taxon>Bacteroidota</taxon>
        <taxon>Bacteroidia</taxon>
        <taxon>Bacteroidales</taxon>
        <taxon>Rikenellaceae</taxon>
        <taxon>Alistipes</taxon>
    </lineage>
</organism>
<reference evidence="2" key="1">
    <citation type="submission" date="2022-06" db="EMBL/GenBank/DDBJ databases">
        <title>Isolation of gut microbiota from human fecal samples.</title>
        <authorList>
            <person name="Pamer E.G."/>
            <person name="Barat B."/>
            <person name="Waligurski E."/>
            <person name="Medina S."/>
            <person name="Paddock L."/>
            <person name="Mostad J."/>
        </authorList>
    </citation>
    <scope>NUCLEOTIDE SEQUENCE</scope>
    <source>
        <strain evidence="2">DFI.6.22</strain>
    </source>
</reference>
<protein>
    <recommendedName>
        <fullName evidence="4">Toxin-antitoxin system YwqK family antitoxin</fullName>
    </recommendedName>
</protein>
<comment type="caution">
    <text evidence="2">The sequence shown here is derived from an EMBL/GenBank/DDBJ whole genome shotgun (WGS) entry which is preliminary data.</text>
</comment>
<dbReference type="Gene3D" id="2.20.110.10">
    <property type="entry name" value="Histone H3 K4-specific methyltransferase SET7/9 N-terminal domain"/>
    <property type="match status" value="2"/>
</dbReference>
<dbReference type="GO" id="GO:0005694">
    <property type="term" value="C:chromosome"/>
    <property type="evidence" value="ECO:0007669"/>
    <property type="project" value="TreeGrafter"/>
</dbReference>
<keyword evidence="1" id="KW-0812">Transmembrane</keyword>
<feature type="transmembrane region" description="Helical" evidence="1">
    <location>
        <begin position="47"/>
        <end position="67"/>
    </location>
</feature>
<dbReference type="PANTHER" id="PTHR46820:SF1">
    <property type="entry name" value="HISTONE-LYSINE N-METHYLTRANSFERASE SETD7"/>
    <property type="match status" value="1"/>
</dbReference>
<dbReference type="Gene3D" id="3.90.930.1">
    <property type="match status" value="1"/>
</dbReference>
<dbReference type="GO" id="GO:0003682">
    <property type="term" value="F:chromatin binding"/>
    <property type="evidence" value="ECO:0007669"/>
    <property type="project" value="TreeGrafter"/>
</dbReference>
<sequence length="447" mass="51312">MKMKLLFFFVTAAVYPLLVGAVALIVRLINFSAGTDPAGAGMARGFTFIYSSIFVCIVWFILSIVLAQVYFRAWWIGLLAPVTVAIILQAIFFGQNYIRDHVPHSYTEYDADGNVCETGKKLRFRRHGKITEYRSDGTVWSVETYRHGEPDGPCEFFYPDGKMMAKGREKGHDRKLTGIPDGTWSYYRQDGRLDDRRIYEKGELLSSEKYLYYCDSAGLICTIADRRPFTGRLEKTGIVRKAFFPNLFTTQVKEGVCDGGYCEYYTIDGRLTVAKTATYIDGKLDGAVKTYHPNGQLRSEGFYAGGETQGRYTTYHADSTAFRPHGNIEYCCDYLDDERYGTARWYDEDGRLRMEEEYVEGKLEGAVKRYDSHGKLLSVYTYRDDRKEGPYETHDSDGWYYKGRYKNDKLVYRETYRSDGSLSSTSEWTDDGGFIQNNYDKNGELIK</sequence>
<name>A0AAJ1CFF6_9BACT</name>
<dbReference type="RefSeq" id="WP_256166443.1">
    <property type="nucleotide sequence ID" value="NZ_JANGBQ010000017.1"/>
</dbReference>
<dbReference type="AlphaFoldDB" id="A0AAJ1CFF6"/>
<accession>A0AAJ1CFF6</accession>
<evidence type="ECO:0000313" key="3">
    <source>
        <dbReference type="Proteomes" id="UP001205035"/>
    </source>
</evidence>
<keyword evidence="1" id="KW-1133">Transmembrane helix</keyword>
<proteinExistence type="predicted"/>
<evidence type="ECO:0000256" key="1">
    <source>
        <dbReference type="SAM" id="Phobius"/>
    </source>
</evidence>
<dbReference type="Proteomes" id="UP001205035">
    <property type="component" value="Unassembled WGS sequence"/>
</dbReference>
<gene>
    <name evidence="2" type="ORF">NE651_11450</name>
</gene>